<feature type="domain" description="Reverse transcriptase" evidence="2">
    <location>
        <begin position="300"/>
        <end position="392"/>
    </location>
</feature>
<dbReference type="PANTHER" id="PTHR24559">
    <property type="entry name" value="TRANSPOSON TY3-I GAG-POL POLYPROTEIN"/>
    <property type="match status" value="1"/>
</dbReference>
<gene>
    <name evidence="4" type="primary">LOC113689324</name>
</gene>
<dbReference type="OrthoDB" id="1738562at2759"/>
<dbReference type="AlphaFoldDB" id="A0A6P6SAX6"/>
<dbReference type="GeneID" id="113689324"/>
<evidence type="ECO:0000256" key="1">
    <source>
        <dbReference type="SAM" id="MobiDB-lite"/>
    </source>
</evidence>
<dbReference type="PANTHER" id="PTHR24559:SF444">
    <property type="entry name" value="REVERSE TRANSCRIPTASE DOMAIN-CONTAINING PROTEIN"/>
    <property type="match status" value="1"/>
</dbReference>
<evidence type="ECO:0000313" key="3">
    <source>
        <dbReference type="Proteomes" id="UP001652660"/>
    </source>
</evidence>
<protein>
    <recommendedName>
        <fullName evidence="2">Reverse transcriptase domain-containing protein</fullName>
    </recommendedName>
</protein>
<dbReference type="CDD" id="cd01647">
    <property type="entry name" value="RT_LTR"/>
    <property type="match status" value="1"/>
</dbReference>
<dbReference type="InterPro" id="IPR000477">
    <property type="entry name" value="RT_dom"/>
</dbReference>
<name>A0A6P6SAX6_COFAR</name>
<dbReference type="RefSeq" id="XP_027062914.1">
    <property type="nucleotide sequence ID" value="XM_027207113.1"/>
</dbReference>
<feature type="region of interest" description="Disordered" evidence="1">
    <location>
        <begin position="407"/>
        <end position="444"/>
    </location>
</feature>
<dbReference type="Proteomes" id="UP001652660">
    <property type="component" value="Chromosome 5e"/>
</dbReference>
<reference evidence="3" key="1">
    <citation type="journal article" date="2025" name="Foods">
        <title>Unveiling the Microbial Signatures of Arabica Coffee Cherries: Insights into Ripeness Specific Diversity, Functional Traits, and Implications for Quality and Safety.</title>
        <authorList>
            <consortium name="RefSeq"/>
            <person name="Tenea G.N."/>
            <person name="Cifuentes V."/>
            <person name="Reyes P."/>
            <person name="Cevallos-Vallejos M."/>
        </authorList>
    </citation>
    <scope>NUCLEOTIDE SEQUENCE [LARGE SCALE GENOMIC DNA]</scope>
</reference>
<dbReference type="Pfam" id="PF00078">
    <property type="entry name" value="RVT_1"/>
    <property type="match status" value="1"/>
</dbReference>
<evidence type="ECO:0000313" key="4">
    <source>
        <dbReference type="RefSeq" id="XP_027062914.1"/>
    </source>
</evidence>
<sequence length="490" mass="56001">MKDMDARMSQMVTAINRVESYVYEKLPSQPEANLRNVSAMTLRSGKEVEGPKVKNPKSKNEEEIEKEIEEEGRIRENPKVTFTPSSPIKSNLPPFPCMLEKTKKVEKEKELLDVFRKVEINIPLLDAIKQIPKYAKFLKDLCTHKKKIRGDERVTVGENVSVILQRKLPPKCEDSGDKETLPVIISAHLSPRQEDNLIRLLRDHKEAIGWSIADIKGISHSLCMHRIRLEDDAKSVRQAQRRLNLLMMEVVKKEIFKLLELRIIFTTSDSPWVNPTQVVPKKAGVTTEENQEGEMVPVRKPTRLRQCIDYRQLNAVTKNDHFPLPFIDKMIERLAGRVYYCFRDDFSGYFQIAIAPEDQEKTTFTCPFCTLAYRRMSLGLCNTLTTFQRCMVNGVFQFAPPRPIAVPPKRKVSKSATLEIGGPSTDAPGPSSSVPSPPPPTDSQYLALRFQPHHMDTRMERMERQMAGVAQNLAQYLHHVGFRPPFPPQS</sequence>
<dbReference type="Gene3D" id="3.10.10.10">
    <property type="entry name" value="HIV Type 1 Reverse Transcriptase, subunit A, domain 1"/>
    <property type="match status" value="1"/>
</dbReference>
<organism evidence="3 4">
    <name type="scientific">Coffea arabica</name>
    <name type="common">Arabian coffee</name>
    <dbReference type="NCBI Taxonomy" id="13443"/>
    <lineage>
        <taxon>Eukaryota</taxon>
        <taxon>Viridiplantae</taxon>
        <taxon>Streptophyta</taxon>
        <taxon>Embryophyta</taxon>
        <taxon>Tracheophyta</taxon>
        <taxon>Spermatophyta</taxon>
        <taxon>Magnoliopsida</taxon>
        <taxon>eudicotyledons</taxon>
        <taxon>Gunneridae</taxon>
        <taxon>Pentapetalae</taxon>
        <taxon>asterids</taxon>
        <taxon>lamiids</taxon>
        <taxon>Gentianales</taxon>
        <taxon>Rubiaceae</taxon>
        <taxon>Ixoroideae</taxon>
        <taxon>Gardenieae complex</taxon>
        <taxon>Bertiereae - Coffeeae clade</taxon>
        <taxon>Coffeeae</taxon>
        <taxon>Coffea</taxon>
    </lineage>
</organism>
<feature type="region of interest" description="Disordered" evidence="1">
    <location>
        <begin position="41"/>
        <end position="70"/>
    </location>
</feature>
<dbReference type="InterPro" id="IPR053134">
    <property type="entry name" value="RNA-dir_DNA_polymerase"/>
</dbReference>
<dbReference type="SUPFAM" id="SSF56672">
    <property type="entry name" value="DNA/RNA polymerases"/>
    <property type="match status" value="1"/>
</dbReference>
<proteinExistence type="predicted"/>
<evidence type="ECO:0000259" key="2">
    <source>
        <dbReference type="Pfam" id="PF00078"/>
    </source>
</evidence>
<dbReference type="InterPro" id="IPR043502">
    <property type="entry name" value="DNA/RNA_pol_sf"/>
</dbReference>
<reference evidence="4" key="2">
    <citation type="submission" date="2025-08" db="UniProtKB">
        <authorList>
            <consortium name="RefSeq"/>
        </authorList>
    </citation>
    <scope>IDENTIFICATION</scope>
    <source>
        <tissue evidence="4">Leaves</tissue>
    </source>
</reference>
<accession>A0A6P6SAX6</accession>
<keyword evidence="3" id="KW-1185">Reference proteome</keyword>